<dbReference type="OrthoDB" id="9938192at2"/>
<gene>
    <name evidence="1" type="ORF">Sps_03964</name>
</gene>
<evidence type="ECO:0000313" key="1">
    <source>
        <dbReference type="EMBL" id="AQS39079.1"/>
    </source>
</evidence>
<dbReference type="KEGG" id="spsw:Sps_03964"/>
<name>A0A1S6HUC0_9GAMM</name>
<dbReference type="AlphaFoldDB" id="A0A1S6HUC0"/>
<sequence length="106" mass="12131">MKNIILLIAVFFIAVAQGDNSKQVVFQWTGKVPMADEWHSKPLDITEQAWQKGLNLDTRFITSKNQAEITRHIMTSLEQGIDKDRFTLVGYHASAKTYKLIIEPKI</sequence>
<proteinExistence type="predicted"/>
<dbReference type="RefSeq" id="WP_077754041.1">
    <property type="nucleotide sequence ID" value="NZ_CP014782.1"/>
</dbReference>
<organism evidence="1 2">
    <name type="scientific">Shewanella psychrophila</name>
    <dbReference type="NCBI Taxonomy" id="225848"/>
    <lineage>
        <taxon>Bacteria</taxon>
        <taxon>Pseudomonadati</taxon>
        <taxon>Pseudomonadota</taxon>
        <taxon>Gammaproteobacteria</taxon>
        <taxon>Alteromonadales</taxon>
        <taxon>Shewanellaceae</taxon>
        <taxon>Shewanella</taxon>
    </lineage>
</organism>
<protein>
    <submittedName>
        <fullName evidence="1">Uncharacterized protein</fullName>
    </submittedName>
</protein>
<accession>A0A1S6HUC0</accession>
<dbReference type="Proteomes" id="UP000189545">
    <property type="component" value="Chromosome"/>
</dbReference>
<evidence type="ECO:0000313" key="2">
    <source>
        <dbReference type="Proteomes" id="UP000189545"/>
    </source>
</evidence>
<keyword evidence="2" id="KW-1185">Reference proteome</keyword>
<reference evidence="1 2" key="1">
    <citation type="submission" date="2016-03" db="EMBL/GenBank/DDBJ databases">
        <title>Complete genome sequence of Shewanella psychrophila WP2, a deep sea bacterium isolated from west Pacific sediment.</title>
        <authorList>
            <person name="Xu G."/>
            <person name="Jian H."/>
        </authorList>
    </citation>
    <scope>NUCLEOTIDE SEQUENCE [LARGE SCALE GENOMIC DNA]</scope>
    <source>
        <strain evidence="1 2">WP2</strain>
    </source>
</reference>
<dbReference type="EMBL" id="CP014782">
    <property type="protein sequence ID" value="AQS39079.1"/>
    <property type="molecule type" value="Genomic_DNA"/>
</dbReference>